<dbReference type="KEGG" id="cii:CIMIT_03060"/>
<reference evidence="2 4" key="2">
    <citation type="submission" date="2017-06" db="EMBL/GenBank/DDBJ databases">
        <authorList>
            <consortium name="Pathogen Informatics"/>
        </authorList>
    </citation>
    <scope>NUCLEOTIDE SEQUENCE [LARGE SCALE GENOMIC DNA]</scope>
    <source>
        <strain evidence="2 4">NCTC13015</strain>
    </source>
</reference>
<dbReference type="EMBL" id="CP009211">
    <property type="protein sequence ID" value="AIJ33021.1"/>
    <property type="molecule type" value="Genomic_DNA"/>
</dbReference>
<name>A0A076NLH1_9CORY</name>
<accession>A0A076NLH1</accession>
<keyword evidence="3" id="KW-1185">Reference proteome</keyword>
<evidence type="ECO:0000313" key="4">
    <source>
        <dbReference type="Proteomes" id="UP000215374"/>
    </source>
</evidence>
<evidence type="ECO:0000313" key="3">
    <source>
        <dbReference type="Proteomes" id="UP000028780"/>
    </source>
</evidence>
<proteinExistence type="predicted"/>
<evidence type="ECO:0000313" key="2">
    <source>
        <dbReference type="EMBL" id="SNV61250.1"/>
    </source>
</evidence>
<evidence type="ECO:0000313" key="1">
    <source>
        <dbReference type="EMBL" id="AIJ33021.1"/>
    </source>
</evidence>
<dbReference type="AlphaFoldDB" id="A0A076NLH1"/>
<dbReference type="Proteomes" id="UP000215374">
    <property type="component" value="Chromosome 1"/>
</dbReference>
<gene>
    <name evidence="1" type="ORF">CIMIT_03060</name>
    <name evidence="2" type="ORF">SAMEA4535761_00677</name>
</gene>
<dbReference type="EMBL" id="LT906467">
    <property type="protein sequence ID" value="SNV61250.1"/>
    <property type="molecule type" value="Genomic_DNA"/>
</dbReference>
<dbReference type="Proteomes" id="UP000028780">
    <property type="component" value="Chromosome"/>
</dbReference>
<organism evidence="1 3">
    <name type="scientific">Corynebacterium imitans</name>
    <dbReference type="NCBI Taxonomy" id="156978"/>
    <lineage>
        <taxon>Bacteria</taxon>
        <taxon>Bacillati</taxon>
        <taxon>Actinomycetota</taxon>
        <taxon>Actinomycetes</taxon>
        <taxon>Mycobacteriales</taxon>
        <taxon>Corynebacteriaceae</taxon>
        <taxon>Corynebacterium</taxon>
    </lineage>
</organism>
<dbReference type="STRING" id="156978.CIMIT_03060"/>
<dbReference type="RefSeq" id="WP_038588923.1">
    <property type="nucleotide sequence ID" value="NZ_CP009211.1"/>
</dbReference>
<protein>
    <submittedName>
        <fullName evidence="1">Uncharacterized protein</fullName>
    </submittedName>
</protein>
<dbReference type="HOGENOM" id="CLU_2616008_0_0_11"/>
<sequence length="78" mass="8793">MWVTQSMDTYPQGNHCRGYVVGFFTPNGTWRDAPLPPESLRLNPENVAEDASDPDFCYLYAKDDAVRYVNYLNGGTAL</sequence>
<reference evidence="1 3" key="1">
    <citation type="submission" date="2014-08" db="EMBL/GenBank/DDBJ databases">
        <title>Complete genome sequence of Corynebacterium imitans DSM 44264, isolated from a five-month-old boy with suspected pharyngeal diphtheria.</title>
        <authorList>
            <person name="Mollmann S."/>
            <person name="Albersmeier A."/>
            <person name="Ruckert C."/>
            <person name="Tauch A."/>
        </authorList>
    </citation>
    <scope>NUCLEOTIDE SEQUENCE [LARGE SCALE GENOMIC DNA]</scope>
    <source>
        <strain evidence="1 3">DSM 44264</strain>
    </source>
</reference>